<dbReference type="PANTHER" id="PTHR21256">
    <property type="entry name" value="HISTIDINOL DEHYDROGENASE HDH"/>
    <property type="match status" value="1"/>
</dbReference>
<dbReference type="GO" id="GO:0005829">
    <property type="term" value="C:cytosol"/>
    <property type="evidence" value="ECO:0007669"/>
    <property type="project" value="TreeGrafter"/>
</dbReference>
<evidence type="ECO:0000256" key="2">
    <source>
        <dbReference type="ARBA" id="ARBA00022723"/>
    </source>
</evidence>
<dbReference type="PRINTS" id="PR00083">
    <property type="entry name" value="HOLDHDRGNASE"/>
</dbReference>
<feature type="binding site" evidence="5 10">
    <location>
        <position position="265"/>
    </location>
    <ligand>
        <name>Zn(2+)</name>
        <dbReference type="ChEBI" id="CHEBI:29105"/>
    </ligand>
</feature>
<dbReference type="EMBL" id="LT934425">
    <property type="protein sequence ID" value="SOH03247.1"/>
    <property type="molecule type" value="Genomic_DNA"/>
</dbReference>
<feature type="binding site" evidence="5 10">
    <location>
        <position position="422"/>
    </location>
    <ligand>
        <name>Zn(2+)</name>
        <dbReference type="ChEBI" id="CHEBI:29105"/>
    </ligand>
</feature>
<dbReference type="InterPro" id="IPR022695">
    <property type="entry name" value="Histidinol_DH_monofunct"/>
</dbReference>
<dbReference type="PANTHER" id="PTHR21256:SF2">
    <property type="entry name" value="HISTIDINE BIOSYNTHESIS TRIFUNCTIONAL PROTEIN"/>
    <property type="match status" value="1"/>
</dbReference>
<dbReference type="AlphaFoldDB" id="A0A2C9CET4"/>
<reference evidence="13" key="1">
    <citation type="submission" date="2017-10" db="EMBL/GenBank/DDBJ databases">
        <authorList>
            <person name="Frank J."/>
        </authorList>
    </citation>
    <scope>NUCLEOTIDE SEQUENCE [LARGE SCALE GENOMIC DNA]</scope>
</reference>
<dbReference type="InterPro" id="IPR012131">
    <property type="entry name" value="Hstdl_DH"/>
</dbReference>
<evidence type="ECO:0000256" key="9">
    <source>
        <dbReference type="PIRSR" id="PIRSR000099-3"/>
    </source>
</evidence>
<evidence type="ECO:0000313" key="12">
    <source>
        <dbReference type="EMBL" id="SOH03247.1"/>
    </source>
</evidence>
<dbReference type="PIRSF" id="PIRSF000099">
    <property type="entry name" value="Histidinol_dh"/>
    <property type="match status" value="1"/>
</dbReference>
<dbReference type="EC" id="1.1.1.23" evidence="5"/>
<dbReference type="InterPro" id="IPR001692">
    <property type="entry name" value="Histidinol_DH_CS"/>
</dbReference>
<dbReference type="Pfam" id="PF00815">
    <property type="entry name" value="Histidinol_dh"/>
    <property type="match status" value="1"/>
</dbReference>
<feature type="binding site" evidence="5 10">
    <location>
        <position position="262"/>
    </location>
    <ligand>
        <name>Zn(2+)</name>
        <dbReference type="ChEBI" id="CHEBI:29105"/>
    </ligand>
</feature>
<comment type="pathway">
    <text evidence="5">Amino-acid biosynthesis; L-histidine biosynthesis; L-histidine from 5-phospho-alpha-D-ribose 1-diphosphate: step 9/9.</text>
</comment>
<evidence type="ECO:0000256" key="1">
    <source>
        <dbReference type="ARBA" id="ARBA00010178"/>
    </source>
</evidence>
<comment type="catalytic activity">
    <reaction evidence="5">
        <text>L-histidinol + 2 NAD(+) + H2O = L-histidine + 2 NADH + 3 H(+)</text>
        <dbReference type="Rhea" id="RHEA:20641"/>
        <dbReference type="ChEBI" id="CHEBI:15377"/>
        <dbReference type="ChEBI" id="CHEBI:15378"/>
        <dbReference type="ChEBI" id="CHEBI:57540"/>
        <dbReference type="ChEBI" id="CHEBI:57595"/>
        <dbReference type="ChEBI" id="CHEBI:57699"/>
        <dbReference type="ChEBI" id="CHEBI:57945"/>
        <dbReference type="EC" id="1.1.1.23"/>
    </reaction>
</comment>
<dbReference type="FunFam" id="3.40.50.1980:FF:000026">
    <property type="entry name" value="Histidinol dehydrogenase"/>
    <property type="match status" value="1"/>
</dbReference>
<feature type="binding site" evidence="5 8">
    <location>
        <position position="217"/>
    </location>
    <ligand>
        <name>NAD(+)</name>
        <dbReference type="ChEBI" id="CHEBI:57540"/>
    </ligand>
</feature>
<feature type="binding site" evidence="5 10">
    <location>
        <position position="363"/>
    </location>
    <ligand>
        <name>Zn(2+)</name>
        <dbReference type="ChEBI" id="CHEBI:29105"/>
    </ligand>
</feature>
<keyword evidence="5 8" id="KW-0520">NAD</keyword>
<keyword evidence="4 5" id="KW-0560">Oxidoreductase</keyword>
<feature type="binding site" evidence="5 9">
    <location>
        <position position="363"/>
    </location>
    <ligand>
        <name>substrate</name>
    </ligand>
</feature>
<dbReference type="GO" id="GO:0008270">
    <property type="term" value="F:zinc ion binding"/>
    <property type="evidence" value="ECO:0007669"/>
    <property type="project" value="UniProtKB-UniRule"/>
</dbReference>
<evidence type="ECO:0000256" key="10">
    <source>
        <dbReference type="PIRSR" id="PIRSR000099-4"/>
    </source>
</evidence>
<gene>
    <name evidence="5 12" type="primary">hisD</name>
    <name evidence="12" type="ORF">KSMBR1_0736</name>
</gene>
<name>A0A2C9CET4_KUEST</name>
<dbReference type="Gene3D" id="3.40.50.1980">
    <property type="entry name" value="Nitrogenase molybdenum iron protein domain"/>
    <property type="match status" value="2"/>
</dbReference>
<comment type="similarity">
    <text evidence="1 5 6 11">Belongs to the histidinol dehydrogenase family.</text>
</comment>
<dbReference type="CDD" id="cd06572">
    <property type="entry name" value="Histidinol_dh"/>
    <property type="match status" value="1"/>
</dbReference>
<accession>A0A2C9CET4</accession>
<comment type="cofactor">
    <cofactor evidence="5 10">
        <name>Zn(2+)</name>
        <dbReference type="ChEBI" id="CHEBI:29105"/>
    </cofactor>
    <text evidence="5 10">Binds 1 zinc ion per subunit.</text>
</comment>
<dbReference type="UniPathway" id="UPA00031">
    <property type="reaction ID" value="UER00014"/>
</dbReference>
<feature type="binding site" evidence="5 9">
    <location>
        <position position="262"/>
    </location>
    <ligand>
        <name>substrate</name>
    </ligand>
</feature>
<dbReference type="PROSITE" id="PS00611">
    <property type="entry name" value="HISOL_DEHYDROGENASE"/>
    <property type="match status" value="1"/>
</dbReference>
<evidence type="ECO:0000256" key="5">
    <source>
        <dbReference type="HAMAP-Rule" id="MF_01024"/>
    </source>
</evidence>
<evidence type="ECO:0000256" key="3">
    <source>
        <dbReference type="ARBA" id="ARBA00022833"/>
    </source>
</evidence>
<organism evidence="12 13">
    <name type="scientific">Kuenenia stuttgartiensis</name>
    <dbReference type="NCBI Taxonomy" id="174633"/>
    <lineage>
        <taxon>Bacteria</taxon>
        <taxon>Pseudomonadati</taxon>
        <taxon>Planctomycetota</taxon>
        <taxon>Candidatus Brocadiia</taxon>
        <taxon>Candidatus Brocadiales</taxon>
        <taxon>Candidatus Brocadiaceae</taxon>
        <taxon>Candidatus Kuenenia</taxon>
    </lineage>
</organism>
<feature type="binding site" evidence="5 9">
    <location>
        <position position="422"/>
    </location>
    <ligand>
        <name>substrate</name>
    </ligand>
</feature>
<keyword evidence="3 5" id="KW-0862">Zinc</keyword>
<dbReference type="GO" id="GO:0000105">
    <property type="term" value="P:L-histidine biosynthetic process"/>
    <property type="evidence" value="ECO:0007669"/>
    <property type="project" value="UniProtKB-UniRule"/>
</dbReference>
<dbReference type="KEGG" id="kst:KSMBR1_0736"/>
<dbReference type="HAMAP" id="MF_01024">
    <property type="entry name" value="HisD"/>
    <property type="match status" value="1"/>
</dbReference>
<dbReference type="SUPFAM" id="SSF53720">
    <property type="entry name" value="ALDH-like"/>
    <property type="match status" value="1"/>
</dbReference>
<comment type="function">
    <text evidence="5">Catalyzes the sequential NAD-dependent oxidations of L-histidinol to L-histidinaldehyde and then to L-histidine.</text>
</comment>
<dbReference type="GO" id="GO:0051287">
    <property type="term" value="F:NAD binding"/>
    <property type="evidence" value="ECO:0007669"/>
    <property type="project" value="InterPro"/>
</dbReference>
<sequence>MMRILKTWECDASLEIEKIKQGLDPLNSSSDIRTTVLKIIQDVKKNGDKAIAAYGKRFDKAPLSPEQFRVKEEEIEDAYKYVTGKFIKAIRLAIKNIQTYQNHIRIQNVKPLRSKGVILDTIYTPIDSAGIYVPGGAASYPSTVLMNAIPAQVAGVEKIVMVSPPKEDGNIPPERLVAAKEAGVSEIYKIGGVQAIAALAFGTKTIPSVDKIVGPGNVFVTLAKKEIFGYAGIDMLAGPSEVLIIADNHANPSYIASDLLSQAEHTPGISLLVTSSKLLAKQVLAEITLQIKTLSRSAGTNECLSKYGVIFITKNMNECIALSNAIAPEHLQIMTQNPKAVLSGIKHAGAVFVGDYTPVALGDYIAGPSHVLPTGGTARFSSGLSVNDFIKRTSVITYSQSALRSVQQDVSEISASEGLDAHAKSVKIRLDSGRKKPSVR</sequence>
<feature type="binding site" evidence="5 9">
    <location>
        <position position="240"/>
    </location>
    <ligand>
        <name>substrate</name>
    </ligand>
</feature>
<protein>
    <recommendedName>
        <fullName evidence="5">Histidinol dehydrogenase</fullName>
        <shortName evidence="5">HDH</shortName>
        <ecNumber evidence="5">1.1.1.23</ecNumber>
    </recommendedName>
</protein>
<dbReference type="Gene3D" id="1.20.5.1300">
    <property type="match status" value="1"/>
</dbReference>
<dbReference type="GO" id="GO:0004399">
    <property type="term" value="F:histidinol dehydrogenase activity"/>
    <property type="evidence" value="ECO:0007669"/>
    <property type="project" value="UniProtKB-UniRule"/>
</dbReference>
<evidence type="ECO:0000313" key="13">
    <source>
        <dbReference type="Proteomes" id="UP000221734"/>
    </source>
</evidence>
<keyword evidence="5" id="KW-0368">Histidine biosynthesis</keyword>
<evidence type="ECO:0000256" key="4">
    <source>
        <dbReference type="ARBA" id="ARBA00023002"/>
    </source>
</evidence>
<evidence type="ECO:0000256" key="11">
    <source>
        <dbReference type="RuleBase" id="RU004175"/>
    </source>
</evidence>
<keyword evidence="5" id="KW-0028">Amino-acid biosynthesis</keyword>
<keyword evidence="13" id="KW-1185">Reference proteome</keyword>
<evidence type="ECO:0000256" key="8">
    <source>
        <dbReference type="PIRSR" id="PIRSR000099-2"/>
    </source>
</evidence>
<feature type="binding site" evidence="5 8">
    <location>
        <position position="194"/>
    </location>
    <ligand>
        <name>NAD(+)</name>
        <dbReference type="ChEBI" id="CHEBI:57540"/>
    </ligand>
</feature>
<feature type="binding site" evidence="5 9">
    <location>
        <position position="330"/>
    </location>
    <ligand>
        <name>substrate</name>
    </ligand>
</feature>
<feature type="binding site" evidence="5 9">
    <location>
        <position position="417"/>
    </location>
    <ligand>
        <name>substrate</name>
    </ligand>
</feature>
<dbReference type="InterPro" id="IPR016161">
    <property type="entry name" value="Ald_DH/histidinol_DH"/>
</dbReference>
<feature type="binding site" evidence="5 9">
    <location>
        <position position="265"/>
    </location>
    <ligand>
        <name>substrate</name>
    </ligand>
</feature>
<evidence type="ECO:0000256" key="7">
    <source>
        <dbReference type="PIRSR" id="PIRSR000099-1"/>
    </source>
</evidence>
<proteinExistence type="inferred from homology"/>
<keyword evidence="2 5" id="KW-0479">Metal-binding</keyword>
<dbReference type="Proteomes" id="UP000221734">
    <property type="component" value="Chromosome Kuenenia_stuttgartiensis_MBR1"/>
</dbReference>
<dbReference type="NCBIfam" id="TIGR00069">
    <property type="entry name" value="hisD"/>
    <property type="match status" value="1"/>
</dbReference>
<feature type="binding site" evidence="5 8">
    <location>
        <position position="132"/>
    </location>
    <ligand>
        <name>NAD(+)</name>
        <dbReference type="ChEBI" id="CHEBI:57540"/>
    </ligand>
</feature>
<dbReference type="FunFam" id="3.40.50.1980:FF:000001">
    <property type="entry name" value="Histidinol dehydrogenase"/>
    <property type="match status" value="1"/>
</dbReference>
<evidence type="ECO:0000256" key="6">
    <source>
        <dbReference type="PIRNR" id="PIRNR000099"/>
    </source>
</evidence>
<feature type="active site" description="Proton acceptor" evidence="5 7">
    <location>
        <position position="329"/>
    </location>
</feature>
<feature type="active site" description="Proton acceptor" evidence="5 7">
    <location>
        <position position="330"/>
    </location>
</feature>